<gene>
    <name evidence="2" type="ORF">AMORRO_LOCUS211</name>
</gene>
<comment type="caution">
    <text evidence="2">The sequence shown here is derived from an EMBL/GenBank/DDBJ whole genome shotgun (WGS) entry which is preliminary data.</text>
</comment>
<dbReference type="Proteomes" id="UP000789342">
    <property type="component" value="Unassembled WGS sequence"/>
</dbReference>
<organism evidence="2 3">
    <name type="scientific">Acaulospora morrowiae</name>
    <dbReference type="NCBI Taxonomy" id="94023"/>
    <lineage>
        <taxon>Eukaryota</taxon>
        <taxon>Fungi</taxon>
        <taxon>Fungi incertae sedis</taxon>
        <taxon>Mucoromycota</taxon>
        <taxon>Glomeromycotina</taxon>
        <taxon>Glomeromycetes</taxon>
        <taxon>Diversisporales</taxon>
        <taxon>Acaulosporaceae</taxon>
        <taxon>Acaulospora</taxon>
    </lineage>
</organism>
<dbReference type="SUPFAM" id="SSF56112">
    <property type="entry name" value="Protein kinase-like (PK-like)"/>
    <property type="match status" value="1"/>
</dbReference>
<feature type="domain" description="Protein kinase" evidence="1">
    <location>
        <begin position="67"/>
        <end position="141"/>
    </location>
</feature>
<dbReference type="InterPro" id="IPR011009">
    <property type="entry name" value="Kinase-like_dom_sf"/>
</dbReference>
<evidence type="ECO:0000313" key="3">
    <source>
        <dbReference type="Proteomes" id="UP000789342"/>
    </source>
</evidence>
<evidence type="ECO:0000259" key="1">
    <source>
        <dbReference type="PROSITE" id="PS50011"/>
    </source>
</evidence>
<dbReference type="InterPro" id="IPR000719">
    <property type="entry name" value="Prot_kinase_dom"/>
</dbReference>
<name>A0A9N8YMX1_9GLOM</name>
<dbReference type="EMBL" id="CAJVPV010000048">
    <property type="protein sequence ID" value="CAG8440069.1"/>
    <property type="molecule type" value="Genomic_DNA"/>
</dbReference>
<accession>A0A9N8YMX1</accession>
<reference evidence="2" key="1">
    <citation type="submission" date="2021-06" db="EMBL/GenBank/DDBJ databases">
        <authorList>
            <person name="Kallberg Y."/>
            <person name="Tangrot J."/>
            <person name="Rosling A."/>
        </authorList>
    </citation>
    <scope>NUCLEOTIDE SEQUENCE</scope>
    <source>
        <strain evidence="2">CL551</strain>
    </source>
</reference>
<keyword evidence="3" id="KW-1185">Reference proteome</keyword>
<dbReference type="GO" id="GO:0005524">
    <property type="term" value="F:ATP binding"/>
    <property type="evidence" value="ECO:0007669"/>
    <property type="project" value="InterPro"/>
</dbReference>
<sequence length="141" mass="16233">MSSHGSRCVSCNEKRILKHGNGDLCTNCYSARFHYVNSGNRDIDDLIKATHKNNPKFRLEWIPFEDFTDVQRIGEGGFGHVFTAMWTKGKIESWNSVSEEFNRASPETVALKMLKNSKEINTEFLNEVTEILIKSDRQYIL</sequence>
<dbReference type="AlphaFoldDB" id="A0A9N8YMX1"/>
<dbReference type="Gene3D" id="3.30.200.20">
    <property type="entry name" value="Phosphorylase Kinase, domain 1"/>
    <property type="match status" value="1"/>
</dbReference>
<dbReference type="OrthoDB" id="2432957at2759"/>
<evidence type="ECO:0000313" key="2">
    <source>
        <dbReference type="EMBL" id="CAG8440069.1"/>
    </source>
</evidence>
<protein>
    <submittedName>
        <fullName evidence="2">18807_t:CDS:1</fullName>
    </submittedName>
</protein>
<dbReference type="GO" id="GO:0004672">
    <property type="term" value="F:protein kinase activity"/>
    <property type="evidence" value="ECO:0007669"/>
    <property type="project" value="InterPro"/>
</dbReference>
<proteinExistence type="predicted"/>
<dbReference type="PROSITE" id="PS50011">
    <property type="entry name" value="PROTEIN_KINASE_DOM"/>
    <property type="match status" value="1"/>
</dbReference>